<dbReference type="EMBL" id="CM042027">
    <property type="protein sequence ID" value="KAI3801614.1"/>
    <property type="molecule type" value="Genomic_DNA"/>
</dbReference>
<organism evidence="1 2">
    <name type="scientific">Smallanthus sonchifolius</name>
    <dbReference type="NCBI Taxonomy" id="185202"/>
    <lineage>
        <taxon>Eukaryota</taxon>
        <taxon>Viridiplantae</taxon>
        <taxon>Streptophyta</taxon>
        <taxon>Embryophyta</taxon>
        <taxon>Tracheophyta</taxon>
        <taxon>Spermatophyta</taxon>
        <taxon>Magnoliopsida</taxon>
        <taxon>eudicotyledons</taxon>
        <taxon>Gunneridae</taxon>
        <taxon>Pentapetalae</taxon>
        <taxon>asterids</taxon>
        <taxon>campanulids</taxon>
        <taxon>Asterales</taxon>
        <taxon>Asteraceae</taxon>
        <taxon>Asteroideae</taxon>
        <taxon>Heliantheae alliance</taxon>
        <taxon>Millerieae</taxon>
        <taxon>Smallanthus</taxon>
    </lineage>
</organism>
<proteinExistence type="predicted"/>
<comment type="caution">
    <text evidence="1">The sequence shown here is derived from an EMBL/GenBank/DDBJ whole genome shotgun (WGS) entry which is preliminary data.</text>
</comment>
<reference evidence="2" key="1">
    <citation type="journal article" date="2022" name="Mol. Ecol. Resour.">
        <title>The genomes of chicory, endive, great burdock and yacon provide insights into Asteraceae palaeo-polyploidization history and plant inulin production.</title>
        <authorList>
            <person name="Fan W."/>
            <person name="Wang S."/>
            <person name="Wang H."/>
            <person name="Wang A."/>
            <person name="Jiang F."/>
            <person name="Liu H."/>
            <person name="Zhao H."/>
            <person name="Xu D."/>
            <person name="Zhang Y."/>
        </authorList>
    </citation>
    <scope>NUCLEOTIDE SEQUENCE [LARGE SCALE GENOMIC DNA]</scope>
    <source>
        <strain evidence="2">cv. Yunnan</strain>
    </source>
</reference>
<evidence type="ECO:0000313" key="2">
    <source>
        <dbReference type="Proteomes" id="UP001056120"/>
    </source>
</evidence>
<reference evidence="1 2" key="2">
    <citation type="journal article" date="2022" name="Mol. Ecol. Resour.">
        <title>The genomes of chicory, endive, great burdock and yacon provide insights into Asteraceae paleo-polyploidization history and plant inulin production.</title>
        <authorList>
            <person name="Fan W."/>
            <person name="Wang S."/>
            <person name="Wang H."/>
            <person name="Wang A."/>
            <person name="Jiang F."/>
            <person name="Liu H."/>
            <person name="Zhao H."/>
            <person name="Xu D."/>
            <person name="Zhang Y."/>
        </authorList>
    </citation>
    <scope>NUCLEOTIDE SEQUENCE [LARGE SCALE GENOMIC DNA]</scope>
    <source>
        <strain evidence="2">cv. Yunnan</strain>
        <tissue evidence="1">Leaves</tissue>
    </source>
</reference>
<protein>
    <submittedName>
        <fullName evidence="1">Uncharacterized protein</fullName>
    </submittedName>
</protein>
<accession>A0ACB9I0R6</accession>
<evidence type="ECO:0000313" key="1">
    <source>
        <dbReference type="EMBL" id="KAI3801614.1"/>
    </source>
</evidence>
<name>A0ACB9I0R6_9ASTR</name>
<sequence>MLNEAVNLSIEEGDVAKKDETTSAMAAIPVTVINVTNIQTVNSGGSKSIVNNILVDQEAGSKKDNEKGKVEINKDEPSSFSLGLTQMFPSQTNCEERSEEFQQKFHQVINFHLLQYHHVDVDGQIATMGNEGVETSITNFEEQLVGIGNEEMTNIERSILYELHGDLSRKKAMETNLKERRKGKCEELEKDVISNPRAFPWMLNDENTNKEKRMECFRKNMKVAVKGDDKMVDLKAFDMVLFLVLEFNHYYLLVFELKNTSISVIDNSCDKYPFVRMLNNKEYFKKDSCYKIKLTELKRMRKKMAAHIQLSSANVLRGKVVDVAEKKGKVVALLRES</sequence>
<dbReference type="Proteomes" id="UP001056120">
    <property type="component" value="Linkage Group LG10"/>
</dbReference>
<gene>
    <name evidence="1" type="ORF">L1987_29723</name>
</gene>
<keyword evidence="2" id="KW-1185">Reference proteome</keyword>